<evidence type="ECO:0000313" key="4">
    <source>
        <dbReference type="EMBL" id="CAI0653261.1"/>
    </source>
</evidence>
<accession>A0A9W4S5H0</accession>
<dbReference type="PANTHER" id="PTHR47256:SF3">
    <property type="entry name" value="ZN(II)2CYS6 TRANSCRIPTION FACTOR (EUROFUNG)"/>
    <property type="match status" value="1"/>
</dbReference>
<dbReference type="PROSITE" id="PS50048">
    <property type="entry name" value="ZN2_CY6_FUNGAL_2"/>
    <property type="match status" value="1"/>
</dbReference>
<dbReference type="Pfam" id="PF06985">
    <property type="entry name" value="HET"/>
    <property type="match status" value="1"/>
</dbReference>
<dbReference type="Proteomes" id="UP001152533">
    <property type="component" value="Unassembled WGS sequence"/>
</dbReference>
<feature type="region of interest" description="Disordered" evidence="2">
    <location>
        <begin position="726"/>
        <end position="845"/>
    </location>
</feature>
<reference evidence="4" key="1">
    <citation type="submission" date="2022-08" db="EMBL/GenBank/DDBJ databases">
        <authorList>
            <person name="Giroux E."/>
            <person name="Giroux E."/>
        </authorList>
    </citation>
    <scope>NUCLEOTIDE SEQUENCE</scope>
    <source>
        <strain evidence="4">H1091258</strain>
    </source>
</reference>
<feature type="compositionally biased region" description="Basic and acidic residues" evidence="2">
    <location>
        <begin position="813"/>
        <end position="822"/>
    </location>
</feature>
<gene>
    <name evidence="4" type="ORF">CGXH109_LOCUS125761</name>
</gene>
<dbReference type="InterPro" id="IPR001138">
    <property type="entry name" value="Zn2Cys6_DnaBD"/>
</dbReference>
<evidence type="ECO:0000259" key="3">
    <source>
        <dbReference type="PROSITE" id="PS50048"/>
    </source>
</evidence>
<comment type="caution">
    <text evidence="4">The sequence shown here is derived from an EMBL/GenBank/DDBJ whole genome shotgun (WGS) entry which is preliminary data.</text>
</comment>
<keyword evidence="5" id="KW-1185">Reference proteome</keyword>
<dbReference type="Gene3D" id="4.10.240.10">
    <property type="entry name" value="Zn(2)-C6 fungal-type DNA-binding domain"/>
    <property type="match status" value="1"/>
</dbReference>
<sequence length="1465" mass="163626">MKSPEIITPLDQAAVTSYPTMESQVAQTLCRRCDSLDLDEIFAGNYETPQIVTKLGDVPHNMLSSECPLCRLLAEAVHRPFSDESLTSYHDTCDLLCNHANADPFVQGYFLFADRVNSARWEGIGHSDYARYLDFVLNGAMHNEGLFLKSDVSNTNAATAVANCLCPPTTVDVDIPDEGFIALKVGRLKDEKSGVASYLGSIYPVSSSESKTGAGRLVPPVINWNLLRSFVRTCRDSHEACRSYKEEISIVGFCLINCSTRSLEPATPGASYVALSYVWGQPERSNDFQASLEPSGGLPSMPLVIEDVMDAVREMGLVYLWVDRYCIKQDDCEILSDHLSKMHVIYRQAIFTIIAAAGSDSAFGLPGVSIRRRQTQAYASVRGRLLVSALEPFTNTSKSIKWNTRAWTYQEGVFSVRQLIFDTHQVTFVCAESQRCESLAHLSAVNTLSQRLSGVRNRSAWEHISHYSKRDLTFEGDALNAITATLNDYKHKTKDAAFHAWGMPFAANRNVLVGSSPGPLSHVIFASEDAVFGFSLAWYSTSPDLRRRHGFPTWSWSSCRANVGFLNVPDRTSNNMLMPDPEIDVRLECCDGQIVSLSEYMSRNSSVQLSRYLHLEAWSVRSGLTFHPDEGRVTMDVGDYKYHLTGKVGLETLPDDKDQKPIHDLMMANDGWEAVVVFYSPEDYECAVQPFIITLMRVDDPEKPNEEVYERIGHIKGLRLEKMPKRGAESYQAPEEDVLDKEGVQNPDTTTGGQEVEAQVPQNEDTDDLDDRSATTTQAGIVPAPQTTATATTTTTTTHSHSAHGPDGFPIEPPRKGSDSSEARSPSTESSGEAKPRSGTSGSKRQVIAVACDNCRRRKAKCDGSRPKCQHCTKRNVECHYEANQGETVSLALKRKANVLENENAQYRDLFRMVCSKTEDEAQEIFRRIRVSGDPLKVLESIRQAEILLPSPAANERVSDSRLAKLNDKAMENSLIRVPAKPWTAIADDGLVSELITDFFSWENASAFPAVDRDLFVADMRAGNVKKAKYCSPILVNAICALRSPFVERAKQFGAITGQDLARQFRDEVMQLVEKSQGRATLPTIIALVLIDWSASIAGDEPTAKMYRYMAWERYKRFRPERKFSQLQEDDPQERSERLAISKAVWAIFFMESRISYFYHQVSYIPPPSIPKLFDNNGADALENRGNLDVLGRPYLRSTTQIPLVPGIATINSHLACLQYEIMQYITSGDNIKGSTEDLKRRKSLYCKLQQFRADLPKRFRMEFNFTPSTAFLRMHENEIAYVLLTSLHPSTKFDTPFTDTATTVKSLTLQYCLSDTTLAEAYLQKYTVNSYTTRQLFVTMQALIPFLNDGHAATNDLFTRLCMMGGLTARVVRMTVHLLQAAQAMAWAMKQNIPEAAKPYLEPWVKLAIQESETTKPPSYSVPDRDEIKELLAESDRAVAGPNEGSGAELWALVEKWVLSGGSK</sequence>
<dbReference type="EMBL" id="CAMGZC010001603">
    <property type="protein sequence ID" value="CAI0653261.1"/>
    <property type="molecule type" value="Genomic_DNA"/>
</dbReference>
<protein>
    <recommendedName>
        <fullName evidence="3">Zn(2)-C6 fungal-type domain-containing protein</fullName>
    </recommendedName>
</protein>
<dbReference type="InterPro" id="IPR036864">
    <property type="entry name" value="Zn2-C6_fun-type_DNA-bd_sf"/>
</dbReference>
<dbReference type="SUPFAM" id="SSF57701">
    <property type="entry name" value="Zn2/Cys6 DNA-binding domain"/>
    <property type="match status" value="1"/>
</dbReference>
<keyword evidence="1" id="KW-0539">Nucleus</keyword>
<dbReference type="InterPro" id="IPR053187">
    <property type="entry name" value="Notoamide_regulator"/>
</dbReference>
<dbReference type="PROSITE" id="PS00463">
    <property type="entry name" value="ZN2_CY6_FUNGAL_1"/>
    <property type="match status" value="1"/>
</dbReference>
<proteinExistence type="predicted"/>
<evidence type="ECO:0000256" key="1">
    <source>
        <dbReference type="ARBA" id="ARBA00023242"/>
    </source>
</evidence>
<dbReference type="GO" id="GO:0000981">
    <property type="term" value="F:DNA-binding transcription factor activity, RNA polymerase II-specific"/>
    <property type="evidence" value="ECO:0007669"/>
    <property type="project" value="InterPro"/>
</dbReference>
<dbReference type="PANTHER" id="PTHR47256">
    <property type="entry name" value="ZN(II)2CYS6 TRANSCRIPTION FACTOR (EUROFUNG)-RELATED"/>
    <property type="match status" value="1"/>
</dbReference>
<dbReference type="InterPro" id="IPR010730">
    <property type="entry name" value="HET"/>
</dbReference>
<evidence type="ECO:0000313" key="5">
    <source>
        <dbReference type="Proteomes" id="UP001152533"/>
    </source>
</evidence>
<dbReference type="CDD" id="cd12148">
    <property type="entry name" value="fungal_TF_MHR"/>
    <property type="match status" value="1"/>
</dbReference>
<name>A0A9W4S5H0_9PEZI</name>
<evidence type="ECO:0000256" key="2">
    <source>
        <dbReference type="SAM" id="MobiDB-lite"/>
    </source>
</evidence>
<feature type="compositionally biased region" description="Low complexity" evidence="2">
    <location>
        <begin position="787"/>
        <end position="800"/>
    </location>
</feature>
<dbReference type="GO" id="GO:0008270">
    <property type="term" value="F:zinc ion binding"/>
    <property type="evidence" value="ECO:0007669"/>
    <property type="project" value="InterPro"/>
</dbReference>
<organism evidence="4 5">
    <name type="scientific">Colletotrichum noveboracense</name>
    <dbReference type="NCBI Taxonomy" id="2664923"/>
    <lineage>
        <taxon>Eukaryota</taxon>
        <taxon>Fungi</taxon>
        <taxon>Dikarya</taxon>
        <taxon>Ascomycota</taxon>
        <taxon>Pezizomycotina</taxon>
        <taxon>Sordariomycetes</taxon>
        <taxon>Hypocreomycetidae</taxon>
        <taxon>Glomerellales</taxon>
        <taxon>Glomerellaceae</taxon>
        <taxon>Colletotrichum</taxon>
        <taxon>Colletotrichum gloeosporioides species complex</taxon>
    </lineage>
</organism>
<dbReference type="SMART" id="SM00066">
    <property type="entry name" value="GAL4"/>
    <property type="match status" value="1"/>
</dbReference>
<dbReference type="Pfam" id="PF00172">
    <property type="entry name" value="Zn_clus"/>
    <property type="match status" value="1"/>
</dbReference>
<dbReference type="CDD" id="cd00067">
    <property type="entry name" value="GAL4"/>
    <property type="match status" value="1"/>
</dbReference>
<feature type="domain" description="Zn(2)-C6 fungal-type" evidence="3">
    <location>
        <begin position="851"/>
        <end position="881"/>
    </location>
</feature>